<feature type="compositionally biased region" description="Low complexity" evidence="10">
    <location>
        <begin position="662"/>
        <end position="691"/>
    </location>
</feature>
<evidence type="ECO:0000256" key="1">
    <source>
        <dbReference type="ARBA" id="ARBA00004141"/>
    </source>
</evidence>
<dbReference type="FunFam" id="1.50.40.10:FF:000095">
    <property type="entry name" value="Mitochondrial carrier protein"/>
    <property type="match status" value="1"/>
</dbReference>
<evidence type="ECO:0000256" key="6">
    <source>
        <dbReference type="ARBA" id="ARBA00022792"/>
    </source>
</evidence>
<sequence length="763" mass="85257">MLIDNASQKTERVYRYASWKPKCLNWVARAMLYAIYSRGERPHMILGCSALFPTPSSNASGSAVHEDIDSLPWRKNMESILHVEKHQAEVFVRIYHRFIYSAFPVFDTTNVSMYLDKLSKSDHYHNSPYLGIIFQIFGLASMFAERAYGWDRNSKELLSMAKNYGILKDVDSRTGDTMLFQTRTLVMLEYILNSDYARAMRLISTATAHLQRLSPTLSAETSYVFFRSMVNFHYVMAAGPDDWVIASTATPAPVPQVTPSIFGFKSTKYFNAEDAEFAAYIRRMIHENAESLEPCLQICKSPKRPQPDFPPSQELRHIRSSRRNRGRAMSLASKVTSLFSSGTSTSAATQLQRGEQADFSIVDDGLSDAAEGSGNTRNFRMEPRAATLESYNMAQEMAEEEERPPYLHSMIAGGIGGTTGDLLMHSLDTVKTRQQGDPHIPPKYSSMSASYSMILRQEGIRRGLYGGWVPAMLGSFPGTIIFFGTYEYTKRHLIDSGVTPQLAYLSSGFFADFAASFIYVPSEVLKTRLQLQGRYNNPYFNSGYNYKSTLHAARTIVRQEGVSALFHGYKATIFRDLPFSALQFTFYEQAQSWSRRWKKSRDIGLSLELLTGAAAGGLAGVITCPLDVVKTRIQTQVNHSVHPILKSTPAGKPIPVIPRNVSSVPSHSSSSKNQQTRSISTSSPSTHTPRPGAANIDTSSVLTGLKIIYKTEGLMGWFRGVGPRFVWTSVQSGCMLLLYQSILRRLEIWDAGRTSSSEEEFAG</sequence>
<evidence type="ECO:0000256" key="3">
    <source>
        <dbReference type="ARBA" id="ARBA00022448"/>
    </source>
</evidence>
<proteinExistence type="inferred from homology"/>
<dbReference type="Gene3D" id="1.50.40.10">
    <property type="entry name" value="Mitochondrial carrier domain"/>
    <property type="match status" value="2"/>
</dbReference>
<dbReference type="PROSITE" id="PS50920">
    <property type="entry name" value="SOLCAR"/>
    <property type="match status" value="3"/>
</dbReference>
<keyword evidence="6" id="KW-0999">Mitochondrion inner membrane</keyword>
<evidence type="ECO:0000313" key="12">
    <source>
        <dbReference type="Proteomes" id="UP000258309"/>
    </source>
</evidence>
<evidence type="ECO:0000256" key="2">
    <source>
        <dbReference type="ARBA" id="ARBA00006375"/>
    </source>
</evidence>
<dbReference type="AlphaFoldDB" id="A0A3E2HMJ7"/>
<keyword evidence="4 9" id="KW-0812">Transmembrane</keyword>
<keyword evidence="7" id="KW-1133">Transmembrane helix</keyword>
<feature type="repeat" description="Solcar" evidence="9">
    <location>
        <begin position="404"/>
        <end position="492"/>
    </location>
</feature>
<gene>
    <name evidence="11" type="ORF">B7463_g1894</name>
</gene>
<dbReference type="SUPFAM" id="SSF103506">
    <property type="entry name" value="Mitochondrial carrier"/>
    <property type="match status" value="1"/>
</dbReference>
<evidence type="ECO:0000256" key="4">
    <source>
        <dbReference type="ARBA" id="ARBA00022692"/>
    </source>
</evidence>
<evidence type="ECO:0000256" key="5">
    <source>
        <dbReference type="ARBA" id="ARBA00022737"/>
    </source>
</evidence>
<dbReference type="GO" id="GO:0016020">
    <property type="term" value="C:membrane"/>
    <property type="evidence" value="ECO:0007669"/>
    <property type="project" value="UniProtKB-SubCell"/>
</dbReference>
<evidence type="ECO:0000256" key="10">
    <source>
        <dbReference type="SAM" id="MobiDB-lite"/>
    </source>
</evidence>
<keyword evidence="8 9" id="KW-0472">Membrane</keyword>
<dbReference type="STRING" id="5539.A0A3E2HMJ7"/>
<organism evidence="11 12">
    <name type="scientific">Scytalidium lignicola</name>
    <name type="common">Hyphomycete</name>
    <dbReference type="NCBI Taxonomy" id="5539"/>
    <lineage>
        <taxon>Eukaryota</taxon>
        <taxon>Fungi</taxon>
        <taxon>Dikarya</taxon>
        <taxon>Ascomycota</taxon>
        <taxon>Pezizomycotina</taxon>
        <taxon>Leotiomycetes</taxon>
        <taxon>Leotiomycetes incertae sedis</taxon>
        <taxon>Scytalidium</taxon>
    </lineage>
</organism>
<feature type="repeat" description="Solcar" evidence="9">
    <location>
        <begin position="603"/>
        <end position="745"/>
    </location>
</feature>
<dbReference type="InterPro" id="IPR023395">
    <property type="entry name" value="MCP_dom_sf"/>
</dbReference>
<evidence type="ECO:0000313" key="11">
    <source>
        <dbReference type="EMBL" id="RFU34483.1"/>
    </source>
</evidence>
<dbReference type="PANTHER" id="PTHR45667">
    <property type="entry name" value="S-ADENOSYLMETHIONINE MITOCHONDRIAL CARRIER PROTEIN"/>
    <property type="match status" value="1"/>
</dbReference>
<keyword evidence="6" id="KW-0496">Mitochondrion</keyword>
<keyword evidence="3" id="KW-0813">Transport</keyword>
<feature type="non-terminal residue" evidence="11">
    <location>
        <position position="763"/>
    </location>
</feature>
<dbReference type="Pfam" id="PF00153">
    <property type="entry name" value="Mito_carr"/>
    <property type="match status" value="4"/>
</dbReference>
<feature type="repeat" description="Solcar" evidence="9">
    <location>
        <begin position="499"/>
        <end position="593"/>
    </location>
</feature>
<evidence type="ECO:0000256" key="7">
    <source>
        <dbReference type="ARBA" id="ARBA00022989"/>
    </source>
</evidence>
<comment type="subcellular location">
    <subcellularLocation>
        <location evidence="1">Membrane</location>
        <topology evidence="1">Multi-pass membrane protein</topology>
    </subcellularLocation>
</comment>
<feature type="region of interest" description="Disordered" evidence="10">
    <location>
        <begin position="301"/>
        <end position="326"/>
    </location>
</feature>
<name>A0A3E2HMJ7_SCYLI</name>
<feature type="region of interest" description="Disordered" evidence="10">
    <location>
        <begin position="644"/>
        <end position="697"/>
    </location>
</feature>
<keyword evidence="12" id="KW-1185">Reference proteome</keyword>
<keyword evidence="5" id="KW-0677">Repeat</keyword>
<reference evidence="11 12" key="1">
    <citation type="submission" date="2018-05" db="EMBL/GenBank/DDBJ databases">
        <title>Draft genome sequence of Scytalidium lignicola DSM 105466, a ubiquitous saprotrophic fungus.</title>
        <authorList>
            <person name="Buettner E."/>
            <person name="Gebauer A.M."/>
            <person name="Hofrichter M."/>
            <person name="Liers C."/>
            <person name="Kellner H."/>
        </authorList>
    </citation>
    <scope>NUCLEOTIDE SEQUENCE [LARGE SCALE GENOMIC DNA]</scope>
    <source>
        <strain evidence="11 12">DSM 105466</strain>
    </source>
</reference>
<comment type="similarity">
    <text evidence="2">Belongs to the mitochondrial carrier (TC 2.A.29) family.</text>
</comment>
<dbReference type="CDD" id="cd12148">
    <property type="entry name" value="fungal_TF_MHR"/>
    <property type="match status" value="1"/>
</dbReference>
<dbReference type="InterPro" id="IPR018108">
    <property type="entry name" value="MCP_transmembrane"/>
</dbReference>
<evidence type="ECO:0000256" key="9">
    <source>
        <dbReference type="PROSITE-ProRule" id="PRU00282"/>
    </source>
</evidence>
<dbReference type="OrthoDB" id="415315at2759"/>
<dbReference type="EMBL" id="NCSJ02000020">
    <property type="protein sequence ID" value="RFU34483.1"/>
    <property type="molecule type" value="Genomic_DNA"/>
</dbReference>
<dbReference type="Proteomes" id="UP000258309">
    <property type="component" value="Unassembled WGS sequence"/>
</dbReference>
<evidence type="ECO:0000256" key="8">
    <source>
        <dbReference type="ARBA" id="ARBA00023136"/>
    </source>
</evidence>
<feature type="non-terminal residue" evidence="11">
    <location>
        <position position="1"/>
    </location>
</feature>
<comment type="caution">
    <text evidence="11">The sequence shown here is derived from an EMBL/GenBank/DDBJ whole genome shotgun (WGS) entry which is preliminary data.</text>
</comment>
<accession>A0A3E2HMJ7</accession>
<protein>
    <submittedName>
        <fullName evidence="11">Uncharacterized protein</fullName>
    </submittedName>
</protein>